<evidence type="ECO:0000256" key="8">
    <source>
        <dbReference type="ARBA" id="ARBA00023128"/>
    </source>
</evidence>
<comment type="subcellular location">
    <subcellularLocation>
        <location evidence="1">Mitochondrion</location>
    </subcellularLocation>
</comment>
<dbReference type="SUPFAM" id="SSF53335">
    <property type="entry name" value="S-adenosyl-L-methionine-dependent methyltransferases"/>
    <property type="match status" value="1"/>
</dbReference>
<accession>A0A423SUI0</accession>
<dbReference type="InterPro" id="IPR029063">
    <property type="entry name" value="SAM-dependent_MTases_sf"/>
</dbReference>
<dbReference type="STRING" id="6689.A0A423SUI0"/>
<keyword evidence="3 11" id="KW-0489">Methyltransferase</keyword>
<evidence type="ECO:0000256" key="5">
    <source>
        <dbReference type="ARBA" id="ARBA00022691"/>
    </source>
</evidence>
<dbReference type="OrthoDB" id="8020218at2759"/>
<dbReference type="EMBL" id="QCYY01002746">
    <property type="protein sequence ID" value="ROT67859.1"/>
    <property type="molecule type" value="Genomic_DNA"/>
</dbReference>
<dbReference type="GO" id="GO:0003723">
    <property type="term" value="F:RNA binding"/>
    <property type="evidence" value="ECO:0007669"/>
    <property type="project" value="UniProtKB-UniRule"/>
</dbReference>
<keyword evidence="5 11" id="KW-0949">S-adenosyl-L-methionine</keyword>
<evidence type="ECO:0000256" key="3">
    <source>
        <dbReference type="ARBA" id="ARBA00022603"/>
    </source>
</evidence>
<comment type="similarity">
    <text evidence="11">Belongs to the class I-like SAM-binding methyltransferase superfamily. RsmB/NOP family.</text>
</comment>
<dbReference type="PANTHER" id="PTHR22808:SF3">
    <property type="entry name" value="5-METHYLCYTOSINE RRNA METHYLTRANSFERASE NSUN4"/>
    <property type="match status" value="1"/>
</dbReference>
<feature type="binding site" evidence="11">
    <location>
        <begin position="296"/>
        <end position="302"/>
    </location>
    <ligand>
        <name>S-adenosyl-L-methionine</name>
        <dbReference type="ChEBI" id="CHEBI:59789"/>
    </ligand>
</feature>
<dbReference type="GO" id="GO:0031167">
    <property type="term" value="P:rRNA methylation"/>
    <property type="evidence" value="ECO:0007669"/>
    <property type="project" value="TreeGrafter"/>
</dbReference>
<keyword evidence="8" id="KW-0496">Mitochondrion</keyword>
<dbReference type="Gene3D" id="6.20.240.40">
    <property type="match status" value="1"/>
</dbReference>
<dbReference type="PRINTS" id="PR02008">
    <property type="entry name" value="RCMTFAMILY"/>
</dbReference>
<evidence type="ECO:0000256" key="9">
    <source>
        <dbReference type="ARBA" id="ARBA00042050"/>
    </source>
</evidence>
<organism evidence="14 15">
    <name type="scientific">Penaeus vannamei</name>
    <name type="common">Whiteleg shrimp</name>
    <name type="synonym">Litopenaeus vannamei</name>
    <dbReference type="NCBI Taxonomy" id="6689"/>
    <lineage>
        <taxon>Eukaryota</taxon>
        <taxon>Metazoa</taxon>
        <taxon>Ecdysozoa</taxon>
        <taxon>Arthropoda</taxon>
        <taxon>Crustacea</taxon>
        <taxon>Multicrustacea</taxon>
        <taxon>Malacostraca</taxon>
        <taxon>Eumalacostraca</taxon>
        <taxon>Eucarida</taxon>
        <taxon>Decapoda</taxon>
        <taxon>Dendrobranchiata</taxon>
        <taxon>Penaeoidea</taxon>
        <taxon>Penaeidae</taxon>
        <taxon>Penaeus</taxon>
    </lineage>
</organism>
<dbReference type="InterPro" id="IPR049560">
    <property type="entry name" value="MeTrfase_RsmB-F_NOP2_cat"/>
</dbReference>
<reference evidence="14 15" key="2">
    <citation type="submission" date="2019-01" db="EMBL/GenBank/DDBJ databases">
        <title>The decoding of complex shrimp genome reveals the adaptation for benthos swimmer, frequently molting mechanism and breeding impact on genome.</title>
        <authorList>
            <person name="Sun Y."/>
            <person name="Gao Y."/>
            <person name="Yu Y."/>
        </authorList>
    </citation>
    <scope>NUCLEOTIDE SEQUENCE [LARGE SCALE GENOMIC DNA]</scope>
    <source>
        <tissue evidence="14">Muscle</tissue>
    </source>
</reference>
<evidence type="ECO:0000256" key="2">
    <source>
        <dbReference type="ARBA" id="ARBA00022552"/>
    </source>
</evidence>
<feature type="binding site" evidence="11">
    <location>
        <position position="319"/>
    </location>
    <ligand>
        <name>S-adenosyl-L-methionine</name>
        <dbReference type="ChEBI" id="CHEBI:59789"/>
    </ligand>
</feature>
<evidence type="ECO:0000256" key="1">
    <source>
        <dbReference type="ARBA" id="ARBA00004173"/>
    </source>
</evidence>
<gene>
    <name evidence="14" type="ORF">C7M84_014033</name>
</gene>
<protein>
    <recommendedName>
        <fullName evidence="9">NOL1/NOP2/Sun domain family member 4</fullName>
    </recommendedName>
</protein>
<evidence type="ECO:0000313" key="14">
    <source>
        <dbReference type="EMBL" id="ROT67859.1"/>
    </source>
</evidence>
<comment type="catalytic activity">
    <reaction evidence="10">
        <text>a cytidine in rRNA + S-adenosyl-L-methionine = a 5-methylcytidine in rRNA + S-adenosyl-L-homocysteine + H(+)</text>
        <dbReference type="Rhea" id="RHEA:61484"/>
        <dbReference type="Rhea" id="RHEA-COMP:15836"/>
        <dbReference type="Rhea" id="RHEA-COMP:15837"/>
        <dbReference type="ChEBI" id="CHEBI:15378"/>
        <dbReference type="ChEBI" id="CHEBI:57856"/>
        <dbReference type="ChEBI" id="CHEBI:59789"/>
        <dbReference type="ChEBI" id="CHEBI:74483"/>
        <dbReference type="ChEBI" id="CHEBI:82748"/>
    </reaction>
</comment>
<evidence type="ECO:0000256" key="7">
    <source>
        <dbReference type="ARBA" id="ARBA00022946"/>
    </source>
</evidence>
<dbReference type="InterPro" id="IPR023267">
    <property type="entry name" value="RCMT"/>
</dbReference>
<dbReference type="Gene3D" id="3.40.50.150">
    <property type="entry name" value="Vaccinia Virus protein VP39"/>
    <property type="match status" value="1"/>
</dbReference>
<feature type="domain" description="SAM-dependent MTase RsmB/NOP-type" evidence="13">
    <location>
        <begin position="198"/>
        <end position="499"/>
    </location>
</feature>
<comment type="caution">
    <text evidence="14">The sequence shown here is derived from an EMBL/GenBank/DDBJ whole genome shotgun (WGS) entry which is preliminary data.</text>
</comment>
<proteinExistence type="inferred from homology"/>
<feature type="binding site" evidence="11">
    <location>
        <position position="369"/>
    </location>
    <ligand>
        <name>S-adenosyl-L-methionine</name>
        <dbReference type="ChEBI" id="CHEBI:59789"/>
    </ligand>
</feature>
<keyword evidence="4 11" id="KW-0808">Transferase</keyword>
<dbReference type="InterPro" id="IPR001678">
    <property type="entry name" value="MeTrfase_RsmB-F_NOP2_dom"/>
</dbReference>
<name>A0A423SUI0_PENVA</name>
<keyword evidence="7" id="KW-0809">Transit peptide</keyword>
<dbReference type="Proteomes" id="UP000283509">
    <property type="component" value="Unassembled WGS sequence"/>
</dbReference>
<evidence type="ECO:0000256" key="4">
    <source>
        <dbReference type="ARBA" id="ARBA00022679"/>
    </source>
</evidence>
<dbReference type="AlphaFoldDB" id="A0A423SUI0"/>
<feature type="region of interest" description="Disordered" evidence="12">
    <location>
        <begin position="105"/>
        <end position="133"/>
    </location>
</feature>
<dbReference type="Pfam" id="PF01189">
    <property type="entry name" value="Methyltr_RsmB-F"/>
    <property type="match status" value="1"/>
</dbReference>
<dbReference type="GO" id="GO:0008173">
    <property type="term" value="F:RNA methyltransferase activity"/>
    <property type="evidence" value="ECO:0007669"/>
    <property type="project" value="InterPro"/>
</dbReference>
<dbReference type="FunFam" id="3.40.50.150:FF:000055">
    <property type="entry name" value="5-methylcytosine rRNA methyltransferase NSUN4"/>
    <property type="match status" value="1"/>
</dbReference>
<comment type="caution">
    <text evidence="11">Lacks conserved residue(s) required for the propagation of feature annotation.</text>
</comment>
<evidence type="ECO:0000313" key="15">
    <source>
        <dbReference type="Proteomes" id="UP000283509"/>
    </source>
</evidence>
<evidence type="ECO:0000256" key="6">
    <source>
        <dbReference type="ARBA" id="ARBA00022884"/>
    </source>
</evidence>
<dbReference type="PROSITE" id="PS51686">
    <property type="entry name" value="SAM_MT_RSMB_NOP"/>
    <property type="match status" value="1"/>
</dbReference>
<keyword evidence="2" id="KW-0698">rRNA processing</keyword>
<evidence type="ECO:0000259" key="13">
    <source>
        <dbReference type="PROSITE" id="PS51686"/>
    </source>
</evidence>
<keyword evidence="6 11" id="KW-0694">RNA-binding</keyword>
<evidence type="ECO:0000256" key="10">
    <source>
        <dbReference type="ARBA" id="ARBA00049302"/>
    </source>
</evidence>
<feature type="active site" description="Nucleophile" evidence="11">
    <location>
        <position position="424"/>
    </location>
</feature>
<reference evidence="14 15" key="1">
    <citation type="submission" date="2018-04" db="EMBL/GenBank/DDBJ databases">
        <authorList>
            <person name="Zhang X."/>
            <person name="Yuan J."/>
            <person name="Li F."/>
            <person name="Xiang J."/>
        </authorList>
    </citation>
    <scope>NUCLEOTIDE SEQUENCE [LARGE SCALE GENOMIC DNA]</scope>
    <source>
        <tissue evidence="14">Muscle</tissue>
    </source>
</reference>
<feature type="compositionally biased region" description="Low complexity" evidence="12">
    <location>
        <begin position="110"/>
        <end position="120"/>
    </location>
</feature>
<evidence type="ECO:0000256" key="11">
    <source>
        <dbReference type="PROSITE-ProRule" id="PRU01023"/>
    </source>
</evidence>
<dbReference type="PANTHER" id="PTHR22808">
    <property type="entry name" value="NCL1 YEAST -RELATED NOL1/NOP2/FMU SUN DOMAIN-CONTAINING"/>
    <property type="match status" value="1"/>
</dbReference>
<keyword evidence="15" id="KW-1185">Reference proteome</keyword>
<dbReference type="GO" id="GO:0005762">
    <property type="term" value="C:mitochondrial large ribosomal subunit"/>
    <property type="evidence" value="ECO:0007669"/>
    <property type="project" value="TreeGrafter"/>
</dbReference>
<sequence length="500" mass="56280">MIGLTVTRNQILARNSVSLNILKRHKKRDREPKVTNTQRALEYFDVAYAPVYGTRWPSVRLALLSKPKYIAVLNNFASYEETIDRFQNLGAWNIGKKYSAIREKMRMRQEQSQTVSQNQQRGETDEETTTGKSVRPSLIELDDDELAARARVVPKERYPEEYRLRAAAQSPAELEADLASRVIEPSEAGGSSLLMDYVPATRLKGLENWVEEADVFTDASQGDQEIGVTVIKQEEPIDFPKMLKIFAFEKGNISDFPQPRFDPQLRVLDHYAMDGASLLPVLALDVKPGDRVLDMCAAPGGKSLLVLQTLLPGLLVSNDVSWGRVKRIRNILKQYVPRGMSSIENMTVVTQKNGCTLGEVEEYDKVLVDVPCLTDRHSLMEDDNNIFKTGRNKERLRLPELQSQLLMSALEAVRPGGTVVYSTCTLSPLQNDGAVHLALSRIWQETTIECSVVDMSQAVRPLSFLYRFGSNLGLRYGQVVLPSLLTNFGPMYIAKIKRIR</sequence>
<evidence type="ECO:0000256" key="12">
    <source>
        <dbReference type="SAM" id="MobiDB-lite"/>
    </source>
</evidence>